<organism evidence="2 3">
    <name type="scientific">Mycetomoellerius zeteki</name>
    <dbReference type="NCBI Taxonomy" id="64791"/>
    <lineage>
        <taxon>Eukaryota</taxon>
        <taxon>Metazoa</taxon>
        <taxon>Ecdysozoa</taxon>
        <taxon>Arthropoda</taxon>
        <taxon>Hexapoda</taxon>
        <taxon>Insecta</taxon>
        <taxon>Pterygota</taxon>
        <taxon>Neoptera</taxon>
        <taxon>Endopterygota</taxon>
        <taxon>Hymenoptera</taxon>
        <taxon>Apocrita</taxon>
        <taxon>Aculeata</taxon>
        <taxon>Formicoidea</taxon>
        <taxon>Formicidae</taxon>
        <taxon>Myrmicinae</taxon>
        <taxon>Mycetomoellerius</taxon>
    </lineage>
</organism>
<gene>
    <name evidence="2" type="ORF">ALC60_04697</name>
</gene>
<feature type="region of interest" description="Disordered" evidence="1">
    <location>
        <begin position="1"/>
        <end position="37"/>
    </location>
</feature>
<keyword evidence="3" id="KW-1185">Reference proteome</keyword>
<accession>A0A151X7J5</accession>
<feature type="compositionally biased region" description="Basic residues" evidence="1">
    <location>
        <begin position="1"/>
        <end position="12"/>
    </location>
</feature>
<dbReference type="EMBL" id="KQ982446">
    <property type="protein sequence ID" value="KYQ56290.1"/>
    <property type="molecule type" value="Genomic_DNA"/>
</dbReference>
<protein>
    <submittedName>
        <fullName evidence="2">Uncharacterized protein</fullName>
    </submittedName>
</protein>
<evidence type="ECO:0000313" key="3">
    <source>
        <dbReference type="Proteomes" id="UP000075809"/>
    </source>
</evidence>
<reference evidence="2 3" key="1">
    <citation type="submission" date="2015-09" db="EMBL/GenBank/DDBJ databases">
        <title>Trachymyrmex zeteki WGS genome.</title>
        <authorList>
            <person name="Nygaard S."/>
            <person name="Hu H."/>
            <person name="Boomsma J."/>
            <person name="Zhang G."/>
        </authorList>
    </citation>
    <scope>NUCLEOTIDE SEQUENCE [LARGE SCALE GENOMIC DNA]</scope>
    <source>
        <strain evidence="2">Tzet28-1</strain>
        <tissue evidence="2">Whole body</tissue>
    </source>
</reference>
<dbReference type="Proteomes" id="UP000075809">
    <property type="component" value="Unassembled WGS sequence"/>
</dbReference>
<sequence>MGLARRTFHGRRERPSGVALCHIQPRPPSAAPHSNNRHRRFEGWMRGKEDVGGSWVDGSGGSGEAGRERVSFVRPKHTSIDWACPRVEEVSPSPLFLPWPSSSSPIVLSSFVVLPLYPSTHSRKRPTRVVHVYMYT</sequence>
<feature type="region of interest" description="Disordered" evidence="1">
    <location>
        <begin position="50"/>
        <end position="70"/>
    </location>
</feature>
<evidence type="ECO:0000313" key="2">
    <source>
        <dbReference type="EMBL" id="KYQ56290.1"/>
    </source>
</evidence>
<proteinExistence type="predicted"/>
<name>A0A151X7J5_9HYME</name>
<dbReference type="AlphaFoldDB" id="A0A151X7J5"/>
<evidence type="ECO:0000256" key="1">
    <source>
        <dbReference type="SAM" id="MobiDB-lite"/>
    </source>
</evidence>